<dbReference type="EMBL" id="GGEC01076386">
    <property type="protein sequence ID" value="MBX56870.1"/>
    <property type="molecule type" value="Transcribed_RNA"/>
</dbReference>
<protein>
    <submittedName>
        <fullName evidence="1">Uncharacterized protein</fullName>
    </submittedName>
</protein>
<proteinExistence type="predicted"/>
<name>A0A2P2PQ49_RHIMU</name>
<evidence type="ECO:0000313" key="1">
    <source>
        <dbReference type="EMBL" id="MBX56870.1"/>
    </source>
</evidence>
<reference evidence="1" key="1">
    <citation type="submission" date="2018-02" db="EMBL/GenBank/DDBJ databases">
        <title>Rhizophora mucronata_Transcriptome.</title>
        <authorList>
            <person name="Meera S.P."/>
            <person name="Sreeshan A."/>
            <person name="Augustine A."/>
        </authorList>
    </citation>
    <scope>NUCLEOTIDE SEQUENCE</scope>
    <source>
        <tissue evidence="1">Leaf</tissue>
    </source>
</reference>
<sequence length="57" mass="6622">MASLSMEKVQNQAVNQIQTETNRRWGMISYMQPSKRSRKFNLIQLSLPQLTSTTLHV</sequence>
<accession>A0A2P2PQ49</accession>
<dbReference type="AlphaFoldDB" id="A0A2P2PQ49"/>
<organism evidence="1">
    <name type="scientific">Rhizophora mucronata</name>
    <name type="common">Asiatic mangrove</name>
    <dbReference type="NCBI Taxonomy" id="61149"/>
    <lineage>
        <taxon>Eukaryota</taxon>
        <taxon>Viridiplantae</taxon>
        <taxon>Streptophyta</taxon>
        <taxon>Embryophyta</taxon>
        <taxon>Tracheophyta</taxon>
        <taxon>Spermatophyta</taxon>
        <taxon>Magnoliopsida</taxon>
        <taxon>eudicotyledons</taxon>
        <taxon>Gunneridae</taxon>
        <taxon>Pentapetalae</taxon>
        <taxon>rosids</taxon>
        <taxon>fabids</taxon>
        <taxon>Malpighiales</taxon>
        <taxon>Rhizophoraceae</taxon>
        <taxon>Rhizophora</taxon>
    </lineage>
</organism>